<feature type="non-terminal residue" evidence="2">
    <location>
        <position position="1"/>
    </location>
</feature>
<name>A0AAV4GVQ2_9GAST</name>
<protein>
    <submittedName>
        <fullName evidence="2">Uncharacterized protein</fullName>
    </submittedName>
</protein>
<evidence type="ECO:0000256" key="1">
    <source>
        <dbReference type="SAM" id="MobiDB-lite"/>
    </source>
</evidence>
<evidence type="ECO:0000313" key="2">
    <source>
        <dbReference type="EMBL" id="GFR89993.1"/>
    </source>
</evidence>
<sequence>NLGPTSTAAGSNYLTTACFTMVLVMHQSGQTASTQSRTTLEENKTHHTSPHLH</sequence>
<dbReference type="AlphaFoldDB" id="A0AAV4GVQ2"/>
<feature type="compositionally biased region" description="Polar residues" evidence="1">
    <location>
        <begin position="28"/>
        <end position="38"/>
    </location>
</feature>
<dbReference type="EMBL" id="BMAT01005256">
    <property type="protein sequence ID" value="GFR89993.1"/>
    <property type="molecule type" value="Genomic_DNA"/>
</dbReference>
<gene>
    <name evidence="2" type="ORF">ElyMa_002556400</name>
</gene>
<dbReference type="Proteomes" id="UP000762676">
    <property type="component" value="Unassembled WGS sequence"/>
</dbReference>
<reference evidence="2 3" key="1">
    <citation type="journal article" date="2021" name="Elife">
        <title>Chloroplast acquisition without the gene transfer in kleptoplastic sea slugs, Plakobranchus ocellatus.</title>
        <authorList>
            <person name="Maeda T."/>
            <person name="Takahashi S."/>
            <person name="Yoshida T."/>
            <person name="Shimamura S."/>
            <person name="Takaki Y."/>
            <person name="Nagai Y."/>
            <person name="Toyoda A."/>
            <person name="Suzuki Y."/>
            <person name="Arimoto A."/>
            <person name="Ishii H."/>
            <person name="Satoh N."/>
            <person name="Nishiyama T."/>
            <person name="Hasebe M."/>
            <person name="Maruyama T."/>
            <person name="Minagawa J."/>
            <person name="Obokata J."/>
            <person name="Shigenobu S."/>
        </authorList>
    </citation>
    <scope>NUCLEOTIDE SEQUENCE [LARGE SCALE GENOMIC DNA]</scope>
</reference>
<comment type="caution">
    <text evidence="2">The sequence shown here is derived from an EMBL/GenBank/DDBJ whole genome shotgun (WGS) entry which is preliminary data.</text>
</comment>
<proteinExistence type="predicted"/>
<feature type="non-terminal residue" evidence="2">
    <location>
        <position position="53"/>
    </location>
</feature>
<evidence type="ECO:0000313" key="3">
    <source>
        <dbReference type="Proteomes" id="UP000762676"/>
    </source>
</evidence>
<keyword evidence="3" id="KW-1185">Reference proteome</keyword>
<accession>A0AAV4GVQ2</accession>
<feature type="region of interest" description="Disordered" evidence="1">
    <location>
        <begin position="28"/>
        <end position="53"/>
    </location>
</feature>
<organism evidence="2 3">
    <name type="scientific">Elysia marginata</name>
    <dbReference type="NCBI Taxonomy" id="1093978"/>
    <lineage>
        <taxon>Eukaryota</taxon>
        <taxon>Metazoa</taxon>
        <taxon>Spiralia</taxon>
        <taxon>Lophotrochozoa</taxon>
        <taxon>Mollusca</taxon>
        <taxon>Gastropoda</taxon>
        <taxon>Heterobranchia</taxon>
        <taxon>Euthyneura</taxon>
        <taxon>Panpulmonata</taxon>
        <taxon>Sacoglossa</taxon>
        <taxon>Placobranchoidea</taxon>
        <taxon>Plakobranchidae</taxon>
        <taxon>Elysia</taxon>
    </lineage>
</organism>